<evidence type="ECO:0000256" key="4">
    <source>
        <dbReference type="ARBA" id="ARBA00023136"/>
    </source>
</evidence>
<keyword evidence="6" id="KW-1185">Reference proteome</keyword>
<dbReference type="AlphaFoldDB" id="A0A6P7HQ24"/>
<feature type="compositionally biased region" description="Gly residues" evidence="5">
    <location>
        <begin position="98"/>
        <end position="112"/>
    </location>
</feature>
<evidence type="ECO:0000256" key="1">
    <source>
        <dbReference type="ARBA" id="ARBA00004308"/>
    </source>
</evidence>
<proteinExistence type="predicted"/>
<dbReference type="InParanoid" id="A0A6P7HQ24"/>
<keyword evidence="3" id="KW-0677">Repeat</keyword>
<dbReference type="Proteomes" id="UP000515145">
    <property type="component" value="Unplaced"/>
</dbReference>
<name>A0A6P7HQ24_9TELE</name>
<accession>A0A6P7HQ24</accession>
<evidence type="ECO:0000256" key="2">
    <source>
        <dbReference type="ARBA" id="ARBA00022553"/>
    </source>
</evidence>
<gene>
    <name evidence="7" type="primary">LOC114429440</name>
</gene>
<evidence type="ECO:0000313" key="6">
    <source>
        <dbReference type="Proteomes" id="UP000515145"/>
    </source>
</evidence>
<dbReference type="PANTHER" id="PTHR14514">
    <property type="entry name" value="PKA ANCHORING PROTEIN"/>
    <property type="match status" value="1"/>
</dbReference>
<feature type="compositionally biased region" description="Polar residues" evidence="5">
    <location>
        <begin position="86"/>
        <end position="96"/>
    </location>
</feature>
<dbReference type="PANTHER" id="PTHR14514:SF2">
    <property type="entry name" value="A-KINASE ANCHOR PROTEIN 6"/>
    <property type="match status" value="1"/>
</dbReference>
<comment type="subcellular location">
    <subcellularLocation>
        <location evidence="1">Endomembrane system</location>
    </subcellularLocation>
</comment>
<sequence>MDMDAMVTDSHQLMMSEEQRHHLFKSSHTELMMMESRKSGLLGRAESLKRSGTELPEDFHCKIHNLTHTWRQLENILSEHSGPGSARQNCSSSALQVGSGGGGSGGGGGGGVETPRSALLSPLTNSLLEQLEARIKELKAWLRDTELLIFNSCLRQDKDAGEQLHSFKSLCSEIRARRRGVSSVLKLCQKLLQQSQSGPMAEVGPDAEQHREALPAAVNQPGEEVGGDRDAGAAVAEPDEERAGRAA</sequence>
<feature type="region of interest" description="Disordered" evidence="5">
    <location>
        <begin position="196"/>
        <end position="247"/>
    </location>
</feature>
<feature type="region of interest" description="Disordered" evidence="5">
    <location>
        <begin position="80"/>
        <end position="117"/>
    </location>
</feature>
<keyword evidence="4" id="KW-0472">Membrane</keyword>
<dbReference type="RefSeq" id="XP_028254081.1">
    <property type="nucleotide sequence ID" value="XM_028398280.1"/>
</dbReference>
<dbReference type="Gene3D" id="1.20.58.60">
    <property type="match status" value="1"/>
</dbReference>
<evidence type="ECO:0000256" key="5">
    <source>
        <dbReference type="SAM" id="MobiDB-lite"/>
    </source>
</evidence>
<reference evidence="7" key="1">
    <citation type="submission" date="2025-08" db="UniProtKB">
        <authorList>
            <consortium name="RefSeq"/>
        </authorList>
    </citation>
    <scope>IDENTIFICATION</scope>
</reference>
<keyword evidence="2" id="KW-0597">Phosphoprotein</keyword>
<dbReference type="OrthoDB" id="10041151at2759"/>
<dbReference type="GeneID" id="114429440"/>
<dbReference type="SUPFAM" id="SSF46966">
    <property type="entry name" value="Spectrin repeat"/>
    <property type="match status" value="1"/>
</dbReference>
<organism evidence="6 7">
    <name type="scientific">Parambassis ranga</name>
    <name type="common">Indian glassy fish</name>
    <dbReference type="NCBI Taxonomy" id="210632"/>
    <lineage>
        <taxon>Eukaryota</taxon>
        <taxon>Metazoa</taxon>
        <taxon>Chordata</taxon>
        <taxon>Craniata</taxon>
        <taxon>Vertebrata</taxon>
        <taxon>Euteleostomi</taxon>
        <taxon>Actinopterygii</taxon>
        <taxon>Neopterygii</taxon>
        <taxon>Teleostei</taxon>
        <taxon>Neoteleostei</taxon>
        <taxon>Acanthomorphata</taxon>
        <taxon>Ovalentaria</taxon>
        <taxon>Ambassidae</taxon>
        <taxon>Parambassis</taxon>
    </lineage>
</organism>
<protein>
    <submittedName>
        <fullName evidence="7">A-kinase anchor protein 6-like</fullName>
    </submittedName>
</protein>
<evidence type="ECO:0000256" key="3">
    <source>
        <dbReference type="ARBA" id="ARBA00022737"/>
    </source>
</evidence>
<evidence type="ECO:0000313" key="7">
    <source>
        <dbReference type="RefSeq" id="XP_028254081.1"/>
    </source>
</evidence>
<feature type="non-terminal residue" evidence="7">
    <location>
        <position position="247"/>
    </location>
</feature>